<dbReference type="InterPro" id="IPR036390">
    <property type="entry name" value="WH_DNA-bd_sf"/>
</dbReference>
<accession>A0A225MSH0</accession>
<dbReference type="InterPro" id="IPR036388">
    <property type="entry name" value="WH-like_DNA-bd_sf"/>
</dbReference>
<name>A0A225MSH0_9BURK</name>
<dbReference type="InterPro" id="IPR051797">
    <property type="entry name" value="TrmB-like"/>
</dbReference>
<evidence type="ECO:0000313" key="4">
    <source>
        <dbReference type="Proteomes" id="UP000214603"/>
    </source>
</evidence>
<dbReference type="CDD" id="cd09124">
    <property type="entry name" value="PLDc_like_TrmB_middle"/>
    <property type="match status" value="1"/>
</dbReference>
<dbReference type="Pfam" id="PF01978">
    <property type="entry name" value="TrmB"/>
    <property type="match status" value="1"/>
</dbReference>
<dbReference type="InterPro" id="IPR002831">
    <property type="entry name" value="Tscrpt_reg_TrmB_N"/>
</dbReference>
<dbReference type="EMBL" id="NJIH01000003">
    <property type="protein sequence ID" value="OWT64002.1"/>
    <property type="molecule type" value="Genomic_DNA"/>
</dbReference>
<protein>
    <submittedName>
        <fullName evidence="3">Transcriptional regulator</fullName>
    </submittedName>
</protein>
<dbReference type="Gene3D" id="1.10.10.10">
    <property type="entry name" value="Winged helix-like DNA-binding domain superfamily/Winged helix DNA-binding domain"/>
    <property type="match status" value="1"/>
</dbReference>
<evidence type="ECO:0000259" key="1">
    <source>
        <dbReference type="Pfam" id="PF01978"/>
    </source>
</evidence>
<sequence>MAKQRVVTKTSLRKRNGEAVDPVHDLQRLGFSEYEACTYLSLLRGSPATAYEVSKNAGLPRANTYAALESLAKQQAVQPVSENPVRYVPVEPGVLLQRISSDVSDLCDRLQKQFEELEPQESSDVVWSLEGDDRITAKIDELIDTATRHVWIKASTEVLRKHAPRMKKAAARGVKLVFVVFGDDVKFLRFGKNSKVYLHEGNGLRVGGADNLFTLAIDYHVALMASLGPVLTGAYTTNPAVVRMAETLIRHDVYMAEMMSFLGDQIESRFGRGLVELRKDLFSPDQMALLSANLGKDAGKPAKGAD</sequence>
<reference evidence="4" key="1">
    <citation type="submission" date="2017-06" db="EMBL/GenBank/DDBJ databases">
        <title>Herbaspirillum phytohormonus sp. nov., isolated from the root nodule of Robinia pseudoacacia in lead-zinc mine.</title>
        <authorList>
            <person name="Fan M."/>
            <person name="Lin Y."/>
        </authorList>
    </citation>
    <scope>NUCLEOTIDE SEQUENCE [LARGE SCALE GENOMIC DNA]</scope>
    <source>
        <strain evidence="4">SC-089</strain>
    </source>
</reference>
<dbReference type="AlphaFoldDB" id="A0A225MSH0"/>
<keyword evidence="4" id="KW-1185">Reference proteome</keyword>
<evidence type="ECO:0000259" key="2">
    <source>
        <dbReference type="Pfam" id="PF11495"/>
    </source>
</evidence>
<dbReference type="PANTHER" id="PTHR34293:SF1">
    <property type="entry name" value="HTH-TYPE TRANSCRIPTIONAL REGULATOR TRMBL2"/>
    <property type="match status" value="1"/>
</dbReference>
<gene>
    <name evidence="3" type="ORF">CEY11_06805</name>
</gene>
<feature type="domain" description="Transcription regulator TrmB C-terminal" evidence="2">
    <location>
        <begin position="126"/>
        <end position="187"/>
    </location>
</feature>
<feature type="domain" description="Transcription regulator TrmB N-terminal" evidence="1">
    <location>
        <begin position="26"/>
        <end position="92"/>
    </location>
</feature>
<dbReference type="InterPro" id="IPR021586">
    <property type="entry name" value="Tscrpt_reg_TrmB_C"/>
</dbReference>
<dbReference type="OrthoDB" id="1493540at2"/>
<dbReference type="Proteomes" id="UP000214603">
    <property type="component" value="Unassembled WGS sequence"/>
</dbReference>
<comment type="caution">
    <text evidence="3">The sequence shown here is derived from an EMBL/GenBank/DDBJ whole genome shotgun (WGS) entry which is preliminary data.</text>
</comment>
<proteinExistence type="predicted"/>
<dbReference type="Pfam" id="PF11495">
    <property type="entry name" value="Regulator_TrmB"/>
    <property type="match status" value="1"/>
</dbReference>
<dbReference type="PANTHER" id="PTHR34293">
    <property type="entry name" value="HTH-TYPE TRANSCRIPTIONAL REGULATOR TRMBL2"/>
    <property type="match status" value="1"/>
</dbReference>
<organism evidence="3 4">
    <name type="scientific">Candidimonas nitroreducens</name>
    <dbReference type="NCBI Taxonomy" id="683354"/>
    <lineage>
        <taxon>Bacteria</taxon>
        <taxon>Pseudomonadati</taxon>
        <taxon>Pseudomonadota</taxon>
        <taxon>Betaproteobacteria</taxon>
        <taxon>Burkholderiales</taxon>
        <taxon>Alcaligenaceae</taxon>
        <taxon>Candidimonas</taxon>
    </lineage>
</organism>
<evidence type="ECO:0000313" key="3">
    <source>
        <dbReference type="EMBL" id="OWT64002.1"/>
    </source>
</evidence>
<dbReference type="SUPFAM" id="SSF46785">
    <property type="entry name" value="Winged helix' DNA-binding domain"/>
    <property type="match status" value="1"/>
</dbReference>
<dbReference type="RefSeq" id="WP_088602582.1">
    <property type="nucleotide sequence ID" value="NZ_NJIH01000003.1"/>
</dbReference>